<reference evidence="1 2" key="1">
    <citation type="submission" date="2018-03" db="EMBL/GenBank/DDBJ databases">
        <title>Draft genome of Nitrosomonas supralitoralis APG5.</title>
        <authorList>
            <person name="Urakawa H."/>
            <person name="Lopez J.V."/>
        </authorList>
    </citation>
    <scope>NUCLEOTIDE SEQUENCE [LARGE SCALE GENOMIC DNA]</scope>
    <source>
        <strain evidence="1 2">APG5</strain>
    </source>
</reference>
<evidence type="ECO:0000313" key="2">
    <source>
        <dbReference type="Proteomes" id="UP000241912"/>
    </source>
</evidence>
<dbReference type="Proteomes" id="UP000241912">
    <property type="component" value="Unassembled WGS sequence"/>
</dbReference>
<dbReference type="AlphaFoldDB" id="A0A2P7NQG5"/>
<protein>
    <submittedName>
        <fullName evidence="1">IS1595 family transposase</fullName>
    </submittedName>
</protein>
<feature type="non-terminal residue" evidence="1">
    <location>
        <position position="33"/>
    </location>
</feature>
<evidence type="ECO:0000313" key="1">
    <source>
        <dbReference type="EMBL" id="PSJ15702.1"/>
    </source>
</evidence>
<accession>A0A2P7NQG5</accession>
<proteinExistence type="predicted"/>
<name>A0A2P7NQG5_9PROT</name>
<organism evidence="1 2">
    <name type="scientific">Nitrosomonas supralitoralis</name>
    <dbReference type="NCBI Taxonomy" id="2116706"/>
    <lineage>
        <taxon>Bacteria</taxon>
        <taxon>Pseudomonadati</taxon>
        <taxon>Pseudomonadota</taxon>
        <taxon>Betaproteobacteria</taxon>
        <taxon>Nitrosomonadales</taxon>
        <taxon>Nitrosomonadaceae</taxon>
        <taxon>Nitrosomonas</taxon>
    </lineage>
</organism>
<keyword evidence="2" id="KW-1185">Reference proteome</keyword>
<sequence length="33" mass="3881">MRALETSLLEWQKRYGTEEACAQALTKQRWPEG</sequence>
<gene>
    <name evidence="1" type="ORF">C7H79_17550</name>
</gene>
<dbReference type="EMBL" id="PXXU01000238">
    <property type="protein sequence ID" value="PSJ15702.1"/>
    <property type="molecule type" value="Genomic_DNA"/>
</dbReference>
<comment type="caution">
    <text evidence="1">The sequence shown here is derived from an EMBL/GenBank/DDBJ whole genome shotgun (WGS) entry which is preliminary data.</text>
</comment>